<dbReference type="SUPFAM" id="SSF51445">
    <property type="entry name" value="(Trans)glycosidases"/>
    <property type="match status" value="1"/>
</dbReference>
<dbReference type="InterPro" id="IPR017853">
    <property type="entry name" value="GH"/>
</dbReference>
<evidence type="ECO:0000256" key="7">
    <source>
        <dbReference type="ARBA" id="ARBA00022801"/>
    </source>
</evidence>
<keyword evidence="5" id="KW-0732">Signal</keyword>
<evidence type="ECO:0000313" key="12">
    <source>
        <dbReference type="EMBL" id="SKB71075.1"/>
    </source>
</evidence>
<reference evidence="12 13" key="1">
    <citation type="submission" date="2017-02" db="EMBL/GenBank/DDBJ databases">
        <authorList>
            <person name="Peterson S.W."/>
        </authorList>
    </citation>
    <scope>NUCLEOTIDE SEQUENCE [LARGE SCALE GENOMIC DNA]</scope>
    <source>
        <strain evidence="12 13">DSM 24412</strain>
    </source>
</reference>
<keyword evidence="8" id="KW-0119">Carbohydrate metabolism</keyword>
<accession>A0A1T5DH73</accession>
<dbReference type="InterPro" id="IPR026444">
    <property type="entry name" value="Secre_tail"/>
</dbReference>
<dbReference type="GO" id="GO:0031176">
    <property type="term" value="F:endo-1,4-beta-xylanase activity"/>
    <property type="evidence" value="ECO:0007669"/>
    <property type="project" value="UniProtKB-EC"/>
</dbReference>
<evidence type="ECO:0000259" key="11">
    <source>
        <dbReference type="PROSITE" id="PS51760"/>
    </source>
</evidence>
<dbReference type="STRING" id="889453.SAMN03080601_01108"/>
<dbReference type="EC" id="3.2.1.8" evidence="3"/>
<gene>
    <name evidence="12" type="ORF">SAMN03080601_01108</name>
</gene>
<evidence type="ECO:0000256" key="2">
    <source>
        <dbReference type="ARBA" id="ARBA00007495"/>
    </source>
</evidence>
<evidence type="ECO:0000256" key="6">
    <source>
        <dbReference type="ARBA" id="ARBA00022737"/>
    </source>
</evidence>
<dbReference type="Proteomes" id="UP000191055">
    <property type="component" value="Unassembled WGS sequence"/>
</dbReference>
<proteinExistence type="inferred from homology"/>
<name>A0A1T5DH73_9BACT</name>
<organism evidence="12 13">
    <name type="scientific">Alkalitalea saponilacus</name>
    <dbReference type="NCBI Taxonomy" id="889453"/>
    <lineage>
        <taxon>Bacteria</taxon>
        <taxon>Pseudomonadati</taxon>
        <taxon>Bacteroidota</taxon>
        <taxon>Bacteroidia</taxon>
        <taxon>Marinilabiliales</taxon>
        <taxon>Marinilabiliaceae</taxon>
        <taxon>Alkalitalea</taxon>
    </lineage>
</organism>
<dbReference type="InterPro" id="IPR013783">
    <property type="entry name" value="Ig-like_fold"/>
</dbReference>
<dbReference type="GO" id="GO:0045493">
    <property type="term" value="P:xylan catabolic process"/>
    <property type="evidence" value="ECO:0007669"/>
    <property type="project" value="UniProtKB-KW"/>
</dbReference>
<dbReference type="Pfam" id="PF17957">
    <property type="entry name" value="Big_7"/>
    <property type="match status" value="1"/>
</dbReference>
<evidence type="ECO:0000256" key="10">
    <source>
        <dbReference type="ARBA" id="ARBA00023326"/>
    </source>
</evidence>
<keyword evidence="9" id="KW-0326">Glycosidase</keyword>
<evidence type="ECO:0000256" key="1">
    <source>
        <dbReference type="ARBA" id="ARBA00000681"/>
    </source>
</evidence>
<evidence type="ECO:0000256" key="9">
    <source>
        <dbReference type="ARBA" id="ARBA00023295"/>
    </source>
</evidence>
<keyword evidence="10" id="KW-0624">Polysaccharide degradation</keyword>
<dbReference type="InterPro" id="IPR003305">
    <property type="entry name" value="CenC_carb-bd"/>
</dbReference>
<dbReference type="PROSITE" id="PS51760">
    <property type="entry name" value="GH10_2"/>
    <property type="match status" value="1"/>
</dbReference>
<keyword evidence="6" id="KW-0677">Repeat</keyword>
<dbReference type="SUPFAM" id="SSF49785">
    <property type="entry name" value="Galactose-binding domain-like"/>
    <property type="match status" value="1"/>
</dbReference>
<comment type="similarity">
    <text evidence="2">Belongs to the glycosyl hydrolase 10 (cellulase F) family.</text>
</comment>
<evidence type="ECO:0000313" key="13">
    <source>
        <dbReference type="Proteomes" id="UP000191055"/>
    </source>
</evidence>
<evidence type="ECO:0000256" key="3">
    <source>
        <dbReference type="ARBA" id="ARBA00012590"/>
    </source>
</evidence>
<dbReference type="NCBIfam" id="TIGR04183">
    <property type="entry name" value="Por_Secre_tail"/>
    <property type="match status" value="1"/>
</dbReference>
<keyword evidence="13" id="KW-1185">Reference proteome</keyword>
<dbReference type="RefSeq" id="WP_159449986.1">
    <property type="nucleotide sequence ID" value="NZ_CP021904.1"/>
</dbReference>
<comment type="catalytic activity">
    <reaction evidence="1">
        <text>Endohydrolysis of (1-&gt;4)-beta-D-xylosidic linkages in xylans.</text>
        <dbReference type="EC" id="3.2.1.8"/>
    </reaction>
</comment>
<dbReference type="Pfam" id="PF02018">
    <property type="entry name" value="CBM_4_9"/>
    <property type="match status" value="1"/>
</dbReference>
<dbReference type="Gene3D" id="3.20.20.80">
    <property type="entry name" value="Glycosidases"/>
    <property type="match status" value="1"/>
</dbReference>
<keyword evidence="4" id="KW-0858">Xylan degradation</keyword>
<dbReference type="InterPro" id="IPR001000">
    <property type="entry name" value="GH10_dom"/>
</dbReference>
<dbReference type="Pfam" id="PF00331">
    <property type="entry name" value="Glyco_hydro_10"/>
    <property type="match status" value="1"/>
</dbReference>
<protein>
    <recommendedName>
        <fullName evidence="3">endo-1,4-beta-xylanase</fullName>
        <ecNumber evidence="3">3.2.1.8</ecNumber>
    </recommendedName>
</protein>
<dbReference type="AlphaFoldDB" id="A0A1T5DH73"/>
<dbReference type="Gene3D" id="2.60.120.260">
    <property type="entry name" value="Galactose-binding domain-like"/>
    <property type="match status" value="1"/>
</dbReference>
<dbReference type="EMBL" id="FUYV01000004">
    <property type="protein sequence ID" value="SKB71075.1"/>
    <property type="molecule type" value="Genomic_DNA"/>
</dbReference>
<sequence>MAVFIIVGCTFISAEITNTPPSAVITYPHSNAYYQEGSNIVIRVYSTDFGGTFPNGTVENVEFFVDDEKIYETSVHQDHTYTYIWEDVQAGEYRITARATDNDGDSFTSAGVILKVGEAPVIKKGISAGKGKYLGNVMGSSSVRADYLQLWNGVTAENAHKWGSIEGERDVMNWTTGDNIYNFAADNNLVFRYHAIAWGSQYPTWLEDLEPEEFQAEIEEYMAEMAARYPYMDQIDVLNENLYLNTYNGREHAAGTPYFRAGLGGPGETGYDWVIWLFEKAREYFPNSKLVMNDFELENNPDGINEMLDVVKVLRDRGLIDGFGTQAHTFNVDGFWNNPGLLRQRIDMMASSGVPVYVTELDLIGAPEASEANQLRSYQNIFPVYWEHPAVAGITLWGYVEGATWWTGSGIINADGTKRDALIWLEQYMRDQPDVGFPFDGEDMVNEENMVYNGEFNLGTSGWNVQNNAGASSSMEVVNDAGMSGYYALRICPDNAGTASWHIQIRQQTPILNGHSYTITFMAKADEIRNIDVAVQQDGQSFNTHFQQQVNLTTEPQEFTVSFTSSVADPIAALKFYLGGNSACVYIDNVSMMDVTDSSTSLPNMMNKEGNINVYPNPFSDKLFVDVADTSGSSYYEILNINGQVLVEGLINSHKTISTELLTAGIYFLRIMGGNELEIIKLIKN</sequence>
<dbReference type="SMART" id="SM00633">
    <property type="entry name" value="Glyco_10"/>
    <property type="match status" value="1"/>
</dbReference>
<dbReference type="Gene3D" id="2.60.40.10">
    <property type="entry name" value="Immunoglobulins"/>
    <property type="match status" value="1"/>
</dbReference>
<dbReference type="InterPro" id="IPR008979">
    <property type="entry name" value="Galactose-bd-like_sf"/>
</dbReference>
<keyword evidence="7" id="KW-0378">Hydrolase</keyword>
<dbReference type="OrthoDB" id="9809277at2"/>
<evidence type="ECO:0000256" key="4">
    <source>
        <dbReference type="ARBA" id="ARBA00022651"/>
    </source>
</evidence>
<evidence type="ECO:0000256" key="5">
    <source>
        <dbReference type="ARBA" id="ARBA00022729"/>
    </source>
</evidence>
<evidence type="ECO:0000256" key="8">
    <source>
        <dbReference type="ARBA" id="ARBA00023277"/>
    </source>
</evidence>
<dbReference type="PANTHER" id="PTHR31490">
    <property type="entry name" value="GLYCOSYL HYDROLASE"/>
    <property type="match status" value="1"/>
</dbReference>
<feature type="domain" description="GH10" evidence="11">
    <location>
        <begin position="140"/>
        <end position="428"/>
    </location>
</feature>
<dbReference type="PANTHER" id="PTHR31490:SF88">
    <property type="entry name" value="BETA-XYLANASE"/>
    <property type="match status" value="1"/>
</dbReference>
<dbReference type="InterPro" id="IPR044846">
    <property type="entry name" value="GH10"/>
</dbReference>
<dbReference type="Pfam" id="PF18962">
    <property type="entry name" value="Por_Secre_tail"/>
    <property type="match status" value="1"/>
</dbReference>